<dbReference type="Proteomes" id="UP000187406">
    <property type="component" value="Unassembled WGS sequence"/>
</dbReference>
<dbReference type="OrthoDB" id="1427324at2759"/>
<dbReference type="AlphaFoldDB" id="A0A1Q3BMD9"/>
<feature type="non-terminal residue" evidence="4">
    <location>
        <position position="1"/>
    </location>
</feature>
<keyword evidence="2" id="KW-1133">Transmembrane helix</keyword>
<dbReference type="SMART" id="SM00343">
    <property type="entry name" value="ZnF_C2HC"/>
    <property type="match status" value="1"/>
</dbReference>
<sequence length="163" mass="18204">KAKKKNKGKKVKSLGAIGVVNKEWIKKLAEEKVCFHCGKPGHWKRDCKLFLAFTAAASGSGMFIIELNLAYKVSSTWVLNTVCGTNICNSLQGLRNARRLGAEDAFNLRLSDGSRIITGDVGVFYLIFPSGYVLKLDPCYYVQNLIRNIISISYVYKLCLELF</sequence>
<keyword evidence="5" id="KW-1185">Reference proteome</keyword>
<dbReference type="InterPro" id="IPR036875">
    <property type="entry name" value="Znf_CCHC_sf"/>
</dbReference>
<comment type="caution">
    <text evidence="4">The sequence shown here is derived from an EMBL/GenBank/DDBJ whole genome shotgun (WGS) entry which is preliminary data.</text>
</comment>
<evidence type="ECO:0000313" key="4">
    <source>
        <dbReference type="EMBL" id="GAV69200.1"/>
    </source>
</evidence>
<evidence type="ECO:0000313" key="5">
    <source>
        <dbReference type="Proteomes" id="UP000187406"/>
    </source>
</evidence>
<accession>A0A1Q3BMD9</accession>
<organism evidence="4 5">
    <name type="scientific">Cephalotus follicularis</name>
    <name type="common">Albany pitcher plant</name>
    <dbReference type="NCBI Taxonomy" id="3775"/>
    <lineage>
        <taxon>Eukaryota</taxon>
        <taxon>Viridiplantae</taxon>
        <taxon>Streptophyta</taxon>
        <taxon>Embryophyta</taxon>
        <taxon>Tracheophyta</taxon>
        <taxon>Spermatophyta</taxon>
        <taxon>Magnoliopsida</taxon>
        <taxon>eudicotyledons</taxon>
        <taxon>Gunneridae</taxon>
        <taxon>Pentapetalae</taxon>
        <taxon>rosids</taxon>
        <taxon>fabids</taxon>
        <taxon>Oxalidales</taxon>
        <taxon>Cephalotaceae</taxon>
        <taxon>Cephalotus</taxon>
    </lineage>
</organism>
<keyword evidence="1" id="KW-0862">Zinc</keyword>
<name>A0A1Q3BMD9_CEPFO</name>
<proteinExistence type="predicted"/>
<keyword evidence="2" id="KW-0472">Membrane</keyword>
<keyword evidence="2" id="KW-0812">Transmembrane</keyword>
<dbReference type="InterPro" id="IPR001878">
    <property type="entry name" value="Znf_CCHC"/>
</dbReference>
<keyword evidence="1" id="KW-0863">Zinc-finger</keyword>
<dbReference type="PROSITE" id="PS50158">
    <property type="entry name" value="ZF_CCHC"/>
    <property type="match status" value="1"/>
</dbReference>
<evidence type="ECO:0000256" key="1">
    <source>
        <dbReference type="PROSITE-ProRule" id="PRU00047"/>
    </source>
</evidence>
<feature type="domain" description="CCHC-type" evidence="3">
    <location>
        <begin position="34"/>
        <end position="48"/>
    </location>
</feature>
<dbReference type="Gene3D" id="4.10.60.10">
    <property type="entry name" value="Zinc finger, CCHC-type"/>
    <property type="match status" value="1"/>
</dbReference>
<reference evidence="5" key="1">
    <citation type="submission" date="2016-04" db="EMBL/GenBank/DDBJ databases">
        <title>Cephalotus genome sequencing.</title>
        <authorList>
            <person name="Fukushima K."/>
            <person name="Hasebe M."/>
            <person name="Fang X."/>
        </authorList>
    </citation>
    <scope>NUCLEOTIDE SEQUENCE [LARGE SCALE GENOMIC DNA]</scope>
    <source>
        <strain evidence="5">cv. St1</strain>
    </source>
</reference>
<dbReference type="Pfam" id="PF00098">
    <property type="entry name" value="zf-CCHC"/>
    <property type="match status" value="1"/>
</dbReference>
<dbReference type="GO" id="GO:0003676">
    <property type="term" value="F:nucleic acid binding"/>
    <property type="evidence" value="ECO:0007669"/>
    <property type="project" value="InterPro"/>
</dbReference>
<gene>
    <name evidence="4" type="ORF">CFOL_v3_12701</name>
</gene>
<feature type="transmembrane region" description="Helical" evidence="2">
    <location>
        <begin position="49"/>
        <end position="71"/>
    </location>
</feature>
<evidence type="ECO:0000256" key="2">
    <source>
        <dbReference type="SAM" id="Phobius"/>
    </source>
</evidence>
<dbReference type="InParanoid" id="A0A1Q3BMD9"/>
<dbReference type="SUPFAM" id="SSF57756">
    <property type="entry name" value="Retrovirus zinc finger-like domains"/>
    <property type="match status" value="1"/>
</dbReference>
<evidence type="ECO:0000259" key="3">
    <source>
        <dbReference type="PROSITE" id="PS50158"/>
    </source>
</evidence>
<dbReference type="GO" id="GO:0008270">
    <property type="term" value="F:zinc ion binding"/>
    <property type="evidence" value="ECO:0007669"/>
    <property type="project" value="UniProtKB-KW"/>
</dbReference>
<keyword evidence="1" id="KW-0479">Metal-binding</keyword>
<dbReference type="EMBL" id="BDDD01000700">
    <property type="protein sequence ID" value="GAV69200.1"/>
    <property type="molecule type" value="Genomic_DNA"/>
</dbReference>
<protein>
    <submittedName>
        <fullName evidence="4">Zf-CCHC domain-containing protein</fullName>
    </submittedName>
</protein>